<keyword evidence="2" id="KW-1185">Reference proteome</keyword>
<dbReference type="AlphaFoldDB" id="A0A6P0HMU7"/>
<organism evidence="1 2">
    <name type="scientific">Nocardioides zeae</name>
    <dbReference type="NCBI Taxonomy" id="1457234"/>
    <lineage>
        <taxon>Bacteria</taxon>
        <taxon>Bacillati</taxon>
        <taxon>Actinomycetota</taxon>
        <taxon>Actinomycetes</taxon>
        <taxon>Propionibacteriales</taxon>
        <taxon>Nocardioidaceae</taxon>
        <taxon>Nocardioides</taxon>
    </lineage>
</organism>
<comment type="caution">
    <text evidence="1">The sequence shown here is derived from an EMBL/GenBank/DDBJ whole genome shotgun (WGS) entry which is preliminary data.</text>
</comment>
<sequence length="215" mass="23146">MNRGEIRREQLVSEVDHVPATGWFAWYEVPLERARLATGAPARSPASPRVIAATRSHDAHRLQELLPSLAGTGVTHVQFEAEASDPRTRRLFAAINDQGISPIPATHLPRTVGAEELRTHAESLAGLGGAIVKVVYPAPTPEDVRAGLDVLAEWPQETVPLSLTPAGSRQGRLVAALAGSALVFVPPVAETDRLPAPWWRALLDPSVEHDRQATS</sequence>
<proteinExistence type="predicted"/>
<evidence type="ECO:0000313" key="2">
    <source>
        <dbReference type="Proteomes" id="UP000468687"/>
    </source>
</evidence>
<dbReference type="EMBL" id="JAAGXA010000010">
    <property type="protein sequence ID" value="NEN79547.1"/>
    <property type="molecule type" value="Genomic_DNA"/>
</dbReference>
<protein>
    <submittedName>
        <fullName evidence="1">Uncharacterized protein</fullName>
    </submittedName>
</protein>
<evidence type="ECO:0000313" key="1">
    <source>
        <dbReference type="EMBL" id="NEN79547.1"/>
    </source>
</evidence>
<dbReference type="Proteomes" id="UP000468687">
    <property type="component" value="Unassembled WGS sequence"/>
</dbReference>
<name>A0A6P0HMU7_9ACTN</name>
<dbReference type="InterPro" id="IPR013785">
    <property type="entry name" value="Aldolase_TIM"/>
</dbReference>
<accession>A0A6P0HMU7</accession>
<gene>
    <name evidence="1" type="ORF">G3T38_14805</name>
</gene>
<dbReference type="RefSeq" id="WP_163773095.1">
    <property type="nucleotide sequence ID" value="NZ_JAAGXA010000010.1"/>
</dbReference>
<reference evidence="1 2" key="1">
    <citation type="journal article" date="2014" name="Int. J. Syst. Evol. Microbiol.">
        <title>Nocardioides zeae sp. nov., isolated from the stem of Zea mays.</title>
        <authorList>
            <person name="Glaeser S.P."/>
            <person name="McInroy J.A."/>
            <person name="Busse H.J."/>
            <person name="Kampfer P."/>
        </authorList>
    </citation>
    <scope>NUCLEOTIDE SEQUENCE [LARGE SCALE GENOMIC DNA]</scope>
    <source>
        <strain evidence="1 2">JCM 30728</strain>
    </source>
</reference>
<dbReference type="Gene3D" id="3.20.20.70">
    <property type="entry name" value="Aldolase class I"/>
    <property type="match status" value="1"/>
</dbReference>
<dbReference type="SUPFAM" id="SSF51569">
    <property type="entry name" value="Aldolase"/>
    <property type="match status" value="1"/>
</dbReference>
<dbReference type="GO" id="GO:0003855">
    <property type="term" value="F:3-dehydroquinate dehydratase activity"/>
    <property type="evidence" value="ECO:0007669"/>
    <property type="project" value="InterPro"/>
</dbReference>